<gene>
    <name evidence="1" type="ORF">J2T10_003386</name>
</gene>
<dbReference type="Proteomes" id="UP001244563">
    <property type="component" value="Unassembled WGS sequence"/>
</dbReference>
<reference evidence="1 2" key="1">
    <citation type="submission" date="2023-07" db="EMBL/GenBank/DDBJ databases">
        <title>Sorghum-associated microbial communities from plants grown in Nebraska, USA.</title>
        <authorList>
            <person name="Schachtman D."/>
        </authorList>
    </citation>
    <scope>NUCLEOTIDE SEQUENCE [LARGE SCALE GENOMIC DNA]</scope>
    <source>
        <strain evidence="1 2">CC523</strain>
    </source>
</reference>
<proteinExistence type="predicted"/>
<evidence type="ECO:0000313" key="2">
    <source>
        <dbReference type="Proteomes" id="UP001244563"/>
    </source>
</evidence>
<name>A0ABT9TRM6_PAENI</name>
<organism evidence="1 2">
    <name type="scientific">Paenarthrobacter nicotinovorans</name>
    <name type="common">Arthrobacter nicotinovorans</name>
    <dbReference type="NCBI Taxonomy" id="29320"/>
    <lineage>
        <taxon>Bacteria</taxon>
        <taxon>Bacillati</taxon>
        <taxon>Actinomycetota</taxon>
        <taxon>Actinomycetes</taxon>
        <taxon>Micrococcales</taxon>
        <taxon>Micrococcaceae</taxon>
        <taxon>Paenarthrobacter</taxon>
    </lineage>
</organism>
<comment type="caution">
    <text evidence="1">The sequence shown here is derived from an EMBL/GenBank/DDBJ whole genome shotgun (WGS) entry which is preliminary data.</text>
</comment>
<dbReference type="EMBL" id="JAUSSW010000010">
    <property type="protein sequence ID" value="MDQ0103721.1"/>
    <property type="molecule type" value="Genomic_DNA"/>
</dbReference>
<sequence length="46" mass="5251">MHLPSFLGTEQAYVSQNRETMDAETRLGPRLNAWMGPETGTIQCRR</sequence>
<accession>A0ABT9TRM6</accession>
<evidence type="ECO:0000313" key="1">
    <source>
        <dbReference type="EMBL" id="MDQ0103721.1"/>
    </source>
</evidence>
<keyword evidence="2" id="KW-1185">Reference proteome</keyword>
<protein>
    <submittedName>
        <fullName evidence="1">Uncharacterized protein</fullName>
    </submittedName>
</protein>